<name>A0A0L0VJY2_9BASI</name>
<dbReference type="AlphaFoldDB" id="A0A0L0VJY2"/>
<dbReference type="Proteomes" id="UP000054564">
    <property type="component" value="Unassembled WGS sequence"/>
</dbReference>
<dbReference type="EMBL" id="AJIL01000047">
    <property type="protein sequence ID" value="KNE99314.1"/>
    <property type="molecule type" value="Genomic_DNA"/>
</dbReference>
<proteinExistence type="predicted"/>
<evidence type="ECO:0000313" key="2">
    <source>
        <dbReference type="Proteomes" id="UP000054564"/>
    </source>
</evidence>
<protein>
    <submittedName>
        <fullName evidence="1">Uncharacterized protein</fullName>
    </submittedName>
</protein>
<reference evidence="2" key="1">
    <citation type="submission" date="2014-03" db="EMBL/GenBank/DDBJ databases">
        <title>The Genome Sequence of Puccinia striiformis f. sp. tritici PST-78.</title>
        <authorList>
            <consortium name="The Broad Institute Genome Sequencing Platform"/>
            <person name="Cuomo C."/>
            <person name="Hulbert S."/>
            <person name="Chen X."/>
            <person name="Walker B."/>
            <person name="Young S.K."/>
            <person name="Zeng Q."/>
            <person name="Gargeya S."/>
            <person name="Fitzgerald M."/>
            <person name="Haas B."/>
            <person name="Abouelleil A."/>
            <person name="Alvarado L."/>
            <person name="Arachchi H.M."/>
            <person name="Berlin A.M."/>
            <person name="Chapman S.B."/>
            <person name="Goldberg J."/>
            <person name="Griggs A."/>
            <person name="Gujja S."/>
            <person name="Hansen M."/>
            <person name="Howarth C."/>
            <person name="Imamovic A."/>
            <person name="Larimer J."/>
            <person name="McCowan C."/>
            <person name="Montmayeur A."/>
            <person name="Murphy C."/>
            <person name="Neiman D."/>
            <person name="Pearson M."/>
            <person name="Priest M."/>
            <person name="Roberts A."/>
            <person name="Saif S."/>
            <person name="Shea T."/>
            <person name="Sisk P."/>
            <person name="Sykes S."/>
            <person name="Wortman J."/>
            <person name="Nusbaum C."/>
            <person name="Birren B."/>
        </authorList>
    </citation>
    <scope>NUCLEOTIDE SEQUENCE [LARGE SCALE GENOMIC DNA]</scope>
    <source>
        <strain evidence="2">race PST-78</strain>
    </source>
</reference>
<keyword evidence="2" id="KW-1185">Reference proteome</keyword>
<accession>A0A0L0VJY2</accession>
<comment type="caution">
    <text evidence="1">The sequence shown here is derived from an EMBL/GenBank/DDBJ whole genome shotgun (WGS) entry which is preliminary data.</text>
</comment>
<gene>
    <name evidence="1" type="ORF">PSTG_07432</name>
</gene>
<sequence length="79" mass="8711">MFVAVFGCSSIEPPESKRVACENGSYINDAIAVNDCDQSLSVSDNFQSNNSNHPSLIDRIQPPVFALCNNDIEEYLLQD</sequence>
<evidence type="ECO:0000313" key="1">
    <source>
        <dbReference type="EMBL" id="KNE99314.1"/>
    </source>
</evidence>
<organism evidence="1 2">
    <name type="scientific">Puccinia striiformis f. sp. tritici PST-78</name>
    <dbReference type="NCBI Taxonomy" id="1165861"/>
    <lineage>
        <taxon>Eukaryota</taxon>
        <taxon>Fungi</taxon>
        <taxon>Dikarya</taxon>
        <taxon>Basidiomycota</taxon>
        <taxon>Pucciniomycotina</taxon>
        <taxon>Pucciniomycetes</taxon>
        <taxon>Pucciniales</taxon>
        <taxon>Pucciniaceae</taxon>
        <taxon>Puccinia</taxon>
    </lineage>
</organism>